<sequence>MQVIYLFSSISKFLINFKNTFQIDFIIIKIYIKYQFFVQKQIVCSQIDNYSYNSYSTQIRCDESQYKWSTFIFIPLLIFWAILIPLTKMAIIKRFTKSIFVIFSFNHFKSGYKEDQAYYWDLFRHLQIFLLIIILKMQLADSTQKISLLLVLFVCQKLLKIICKFFLDQIIMFNLFDNIIYQSVLLKHVLCKNFVQDKWTYLYSQQL</sequence>
<proteinExistence type="predicted"/>
<name>W7X673_TETTS</name>
<keyword evidence="1" id="KW-0472">Membrane</keyword>
<keyword evidence="3" id="KW-1185">Reference proteome</keyword>
<evidence type="ECO:0000313" key="3">
    <source>
        <dbReference type="Proteomes" id="UP000009168"/>
    </source>
</evidence>
<gene>
    <name evidence="2" type="ORF">TTHERM_001230180</name>
</gene>
<dbReference type="EMBL" id="GG662574">
    <property type="protein sequence ID" value="EWS72907.1"/>
    <property type="molecule type" value="Genomic_DNA"/>
</dbReference>
<dbReference type="GeneID" id="24441981"/>
<reference evidence="3" key="1">
    <citation type="journal article" date="2006" name="PLoS Biol.">
        <title>Macronuclear genome sequence of the ciliate Tetrahymena thermophila, a model eukaryote.</title>
        <authorList>
            <person name="Eisen J.A."/>
            <person name="Coyne R.S."/>
            <person name="Wu M."/>
            <person name="Wu D."/>
            <person name="Thiagarajan M."/>
            <person name="Wortman J.R."/>
            <person name="Badger J.H."/>
            <person name="Ren Q."/>
            <person name="Amedeo P."/>
            <person name="Jones K.M."/>
            <person name="Tallon L.J."/>
            <person name="Delcher A.L."/>
            <person name="Salzberg S.L."/>
            <person name="Silva J.C."/>
            <person name="Haas B.J."/>
            <person name="Majoros W.H."/>
            <person name="Farzad M."/>
            <person name="Carlton J.M."/>
            <person name="Smith R.K. Jr."/>
            <person name="Garg J."/>
            <person name="Pearlman R.E."/>
            <person name="Karrer K.M."/>
            <person name="Sun L."/>
            <person name="Manning G."/>
            <person name="Elde N.C."/>
            <person name="Turkewitz A.P."/>
            <person name="Asai D.J."/>
            <person name="Wilkes D.E."/>
            <person name="Wang Y."/>
            <person name="Cai H."/>
            <person name="Collins K."/>
            <person name="Stewart B.A."/>
            <person name="Lee S.R."/>
            <person name="Wilamowska K."/>
            <person name="Weinberg Z."/>
            <person name="Ruzzo W.L."/>
            <person name="Wloga D."/>
            <person name="Gaertig J."/>
            <person name="Frankel J."/>
            <person name="Tsao C.-C."/>
            <person name="Gorovsky M.A."/>
            <person name="Keeling P.J."/>
            <person name="Waller R.F."/>
            <person name="Patron N.J."/>
            <person name="Cherry J.M."/>
            <person name="Stover N.A."/>
            <person name="Krieger C.J."/>
            <person name="del Toro C."/>
            <person name="Ryder H.F."/>
            <person name="Williamson S.C."/>
            <person name="Barbeau R.A."/>
            <person name="Hamilton E.P."/>
            <person name="Orias E."/>
        </authorList>
    </citation>
    <scope>NUCLEOTIDE SEQUENCE [LARGE SCALE GENOMIC DNA]</scope>
    <source>
        <strain evidence="3">SB210</strain>
    </source>
</reference>
<evidence type="ECO:0000313" key="2">
    <source>
        <dbReference type="EMBL" id="EWS72907.1"/>
    </source>
</evidence>
<feature type="transmembrane region" description="Helical" evidence="1">
    <location>
        <begin position="68"/>
        <end position="87"/>
    </location>
</feature>
<organism evidence="2 3">
    <name type="scientific">Tetrahymena thermophila (strain SB210)</name>
    <dbReference type="NCBI Taxonomy" id="312017"/>
    <lineage>
        <taxon>Eukaryota</taxon>
        <taxon>Sar</taxon>
        <taxon>Alveolata</taxon>
        <taxon>Ciliophora</taxon>
        <taxon>Intramacronucleata</taxon>
        <taxon>Oligohymenophorea</taxon>
        <taxon>Hymenostomatida</taxon>
        <taxon>Tetrahymenina</taxon>
        <taxon>Tetrahymenidae</taxon>
        <taxon>Tetrahymena</taxon>
    </lineage>
</organism>
<dbReference type="RefSeq" id="XP_012654562.1">
    <property type="nucleotide sequence ID" value="XM_012799108.1"/>
</dbReference>
<protein>
    <submittedName>
        <fullName evidence="2">Transmembrane protein, putative</fullName>
    </submittedName>
</protein>
<dbReference type="AlphaFoldDB" id="W7X673"/>
<accession>W7X673</accession>
<keyword evidence="1" id="KW-1133">Transmembrane helix</keyword>
<dbReference type="OrthoDB" id="327963at2759"/>
<dbReference type="Proteomes" id="UP000009168">
    <property type="component" value="Unassembled WGS sequence"/>
</dbReference>
<keyword evidence="1 2" id="KW-0812">Transmembrane</keyword>
<evidence type="ECO:0000256" key="1">
    <source>
        <dbReference type="SAM" id="Phobius"/>
    </source>
</evidence>
<dbReference type="InParanoid" id="W7X673"/>
<dbReference type="KEGG" id="tet:TTHERM_001230180"/>